<sequence>MASKRRIHFHSLSLPPLSPSDTNEDAGSSSHSPHFLAALQVMAHVLAPLRKALVHFYMTCRKRDVATLPLEWRTLMALGKLFQQAVAPPSGLGDASISLATTASSSSSASSNNNNNNNDTDEPQNVPVSTQNLYPILEECLNKHHKTTQPADATQALQLLMETVQICTRHMPVTNQLWGALLDQCGLGLIAKQNLVGRRTDIDGDILQRTKRDMCMLWCPLELPFPTPDSDSETTLPQLLDQYCSKQPYTSYSKKKKKNKNYYDFDKQPYDFEVKIPTFGNPSNISTTTLESDKWKTTRSLQLTTLTTFLFLGIQRKQPLKSDGDDTAATATFNHAEVLIPLTLDVTKLCDPTVIPKTESKEYELVGGVLFDEGDYVPVLRDEGRVATKVKNGDNEENEDDEAWKLIETEEVIPMSESDVLEFLKGEGAESDAPCGTMAIYRRVDKACQDEMNQLLSDIIISQVSGTLNSTAEFYIEEEIIEDEEDEDSDDEKNLEEKVSCGLSDAVAAMETIQE</sequence>
<dbReference type="OrthoDB" id="53107at2759"/>
<accession>A0A9K3L0B7</accession>
<feature type="region of interest" description="Disordered" evidence="1">
    <location>
        <begin position="12"/>
        <end position="31"/>
    </location>
</feature>
<feature type="compositionally biased region" description="Low complexity" evidence="1">
    <location>
        <begin position="104"/>
        <end position="118"/>
    </location>
</feature>
<evidence type="ECO:0000313" key="3">
    <source>
        <dbReference type="Proteomes" id="UP000693970"/>
    </source>
</evidence>
<dbReference type="AlphaFoldDB" id="A0A9K3L0B7"/>
<proteinExistence type="predicted"/>
<reference evidence="2" key="1">
    <citation type="journal article" date="2021" name="Sci. Rep.">
        <title>Diploid genomic architecture of Nitzschia inconspicua, an elite biomass production diatom.</title>
        <authorList>
            <person name="Oliver A."/>
            <person name="Podell S."/>
            <person name="Pinowska A."/>
            <person name="Traller J.C."/>
            <person name="Smith S.R."/>
            <person name="McClure R."/>
            <person name="Beliaev A."/>
            <person name="Bohutskyi P."/>
            <person name="Hill E.A."/>
            <person name="Rabines A."/>
            <person name="Zheng H."/>
            <person name="Allen L.Z."/>
            <person name="Kuo A."/>
            <person name="Grigoriev I.V."/>
            <person name="Allen A.E."/>
            <person name="Hazlebeck D."/>
            <person name="Allen E.E."/>
        </authorList>
    </citation>
    <scope>NUCLEOTIDE SEQUENCE</scope>
    <source>
        <strain evidence="2">Hildebrandi</strain>
    </source>
</reference>
<name>A0A9K3L0B7_9STRA</name>
<keyword evidence="3" id="KW-1185">Reference proteome</keyword>
<evidence type="ECO:0000256" key="1">
    <source>
        <dbReference type="SAM" id="MobiDB-lite"/>
    </source>
</evidence>
<dbReference type="Proteomes" id="UP000693970">
    <property type="component" value="Unassembled WGS sequence"/>
</dbReference>
<gene>
    <name evidence="2" type="ORF">IV203_008533</name>
</gene>
<evidence type="ECO:0000313" key="2">
    <source>
        <dbReference type="EMBL" id="KAG7352485.1"/>
    </source>
</evidence>
<dbReference type="EMBL" id="JAGRRH010000017">
    <property type="protein sequence ID" value="KAG7352485.1"/>
    <property type="molecule type" value="Genomic_DNA"/>
</dbReference>
<reference evidence="2" key="2">
    <citation type="submission" date="2021-04" db="EMBL/GenBank/DDBJ databases">
        <authorList>
            <person name="Podell S."/>
        </authorList>
    </citation>
    <scope>NUCLEOTIDE SEQUENCE</scope>
    <source>
        <strain evidence="2">Hildebrandi</strain>
    </source>
</reference>
<feature type="region of interest" description="Disordered" evidence="1">
    <location>
        <begin position="104"/>
        <end position="128"/>
    </location>
</feature>
<organism evidence="2 3">
    <name type="scientific">Nitzschia inconspicua</name>
    <dbReference type="NCBI Taxonomy" id="303405"/>
    <lineage>
        <taxon>Eukaryota</taxon>
        <taxon>Sar</taxon>
        <taxon>Stramenopiles</taxon>
        <taxon>Ochrophyta</taxon>
        <taxon>Bacillariophyta</taxon>
        <taxon>Bacillariophyceae</taxon>
        <taxon>Bacillariophycidae</taxon>
        <taxon>Bacillariales</taxon>
        <taxon>Bacillariaceae</taxon>
        <taxon>Nitzschia</taxon>
    </lineage>
</organism>
<comment type="caution">
    <text evidence="2">The sequence shown here is derived from an EMBL/GenBank/DDBJ whole genome shotgun (WGS) entry which is preliminary data.</text>
</comment>
<protein>
    <submittedName>
        <fullName evidence="2">Uncharacterized protein</fullName>
    </submittedName>
</protein>